<organism evidence="1">
    <name type="scientific">Burkholderia contaminans</name>
    <dbReference type="NCBI Taxonomy" id="488447"/>
    <lineage>
        <taxon>Bacteria</taxon>
        <taxon>Pseudomonadati</taxon>
        <taxon>Pseudomonadota</taxon>
        <taxon>Betaproteobacteria</taxon>
        <taxon>Burkholderiales</taxon>
        <taxon>Burkholderiaceae</taxon>
        <taxon>Burkholderia</taxon>
        <taxon>Burkholderia cepacia complex</taxon>
    </lineage>
</organism>
<dbReference type="RefSeq" id="WP_046543807.1">
    <property type="nucleotide sequence ID" value="NZ_AP018360.1"/>
</dbReference>
<reference evidence="2" key="3">
    <citation type="submission" date="2021-01" db="EMBL/GenBank/DDBJ databases">
        <title>Outbreak of Burkholderia contaminns endophthalmitis traced to a clinical ventilation system.</title>
        <authorList>
            <person name="Lipuma J."/>
            <person name="Spilker T."/>
            <person name="Kratholm J."/>
        </authorList>
    </citation>
    <scope>NUCLEOTIDE SEQUENCE</scope>
    <source>
        <strain evidence="2">HI4954</strain>
    </source>
</reference>
<reference evidence="4 6" key="5">
    <citation type="submission" date="2021-12" db="EMBL/GenBank/DDBJ databases">
        <title>Genomic and phenotypic characterization of three Burkholderia contaminans isolates recovered from different sources.</title>
        <authorList>
            <person name="Lopez De Volder A."/>
            <person name="Fan Y."/>
            <person name="Nunvar J."/>
            <person name="Herrera T."/>
            <person name="Timp W."/>
            <person name="Degrossi J."/>
        </authorList>
    </citation>
    <scope>NUCLEOTIDE SEQUENCE [LARGE SCALE GENOMIC DNA]</scope>
    <source>
        <strain evidence="4 6">LMG 23361</strain>
        <plasmid evidence="4 6">unnamed1</plasmid>
    </source>
</reference>
<evidence type="ECO:0000313" key="4">
    <source>
        <dbReference type="EMBL" id="WFN23343.1"/>
    </source>
</evidence>
<reference evidence="1" key="1">
    <citation type="journal article" date="2016" name="Biosci. Biotechnol. Biochem.">
        <title>Bioconversion of AHX to AOH by resting cells of Burkholderia contaminans CH-1.</title>
        <authorList>
            <person name="Choi J.H."/>
            <person name="Kikuchi A."/>
            <person name="Pumkaeo P."/>
            <person name="Hirai H."/>
            <person name="Tokuyama S."/>
            <person name="Kawagishi H."/>
        </authorList>
    </citation>
    <scope>NUCLEOTIDE SEQUENCE</scope>
    <source>
        <strain evidence="1">CH-1</strain>
        <plasmid evidence="1">pBC453</plasmid>
    </source>
</reference>
<dbReference type="Proteomes" id="UP000611459">
    <property type="component" value="Unassembled WGS sequence"/>
</dbReference>
<proteinExistence type="predicted"/>
<gene>
    <name evidence="1" type="ORF">BCCH1_80210</name>
    <name evidence="3" type="ORF">J4M89_25495</name>
    <name evidence="2" type="ORF">JIN94_19330</name>
    <name evidence="4" type="ORF">LXE91_40115</name>
</gene>
<reference evidence="3 5" key="4">
    <citation type="submission" date="2021-03" db="EMBL/GenBank/DDBJ databases">
        <title>Clinical course, treatment and visual outcome of an outbreak of Burkholderia contaminans endophthalmitis following cataract surgery.</title>
        <authorList>
            <person name="Lind C."/>
            <person name="Olsen K."/>
            <person name="Angelsen N.K."/>
            <person name="Krefting E.A."/>
            <person name="Fossen K."/>
            <person name="Gravningen K."/>
            <person name="Depoorter E."/>
            <person name="Vandamme P."/>
            <person name="Bertelsen G."/>
        </authorList>
    </citation>
    <scope>NUCLEOTIDE SEQUENCE [LARGE SCALE GENOMIC DNA]</scope>
    <source>
        <strain evidence="3 5">51242556</strain>
    </source>
</reference>
<evidence type="ECO:0000313" key="6">
    <source>
        <dbReference type="Proteomes" id="UP001220209"/>
    </source>
</evidence>
<geneLocation type="plasmid" evidence="1">
    <name>pBC453</name>
</geneLocation>
<sequence>MTTTSQTDKKLEASWATFVTLFAKHPFFRKSQAVDFLLKSLSGPRRPTPEQRTVAAKAADRFMAEARKAEKLVKAGHIHWRFAGVQNQTRTLIDGRVAAEAPETRSLIVESRCPTKWLSVDLETGDVWQADETGRWKSATAESIAALKLVVDKHSARKGS</sequence>
<keyword evidence="5" id="KW-1185">Reference proteome</keyword>
<dbReference type="GeneID" id="71059908"/>
<accession>A0A286P6P6</accession>
<dbReference type="OrthoDB" id="9013882at2"/>
<geneLocation type="plasmid" evidence="4 6">
    <name>unnamed1</name>
</geneLocation>
<keyword evidence="1" id="KW-0614">Plasmid</keyword>
<dbReference type="Proteomes" id="UP001220209">
    <property type="component" value="Plasmid unnamed1"/>
</dbReference>
<dbReference type="EMBL" id="AP018360">
    <property type="protein sequence ID" value="BBA45510.1"/>
    <property type="molecule type" value="Genomic_DNA"/>
</dbReference>
<evidence type="ECO:0000313" key="2">
    <source>
        <dbReference type="EMBL" id="MBK1932044.1"/>
    </source>
</evidence>
<evidence type="ECO:0000313" key="1">
    <source>
        <dbReference type="EMBL" id="BBA45510.1"/>
    </source>
</evidence>
<dbReference type="AlphaFoldDB" id="A0A286P6P6"/>
<name>A0A286P6P6_9BURK</name>
<dbReference type="EMBL" id="JAENIB010000007">
    <property type="protein sequence ID" value="MBK1932044.1"/>
    <property type="molecule type" value="Genomic_DNA"/>
</dbReference>
<protein>
    <submittedName>
        <fullName evidence="1">Uncharacterized protein</fullName>
    </submittedName>
</protein>
<evidence type="ECO:0000313" key="5">
    <source>
        <dbReference type="Proteomes" id="UP000664048"/>
    </source>
</evidence>
<dbReference type="EMBL" id="JAGEMX010000009">
    <property type="protein sequence ID" value="MBO1832745.1"/>
    <property type="molecule type" value="Genomic_DNA"/>
</dbReference>
<dbReference type="EMBL" id="CP090643">
    <property type="protein sequence ID" value="WFN23343.1"/>
    <property type="molecule type" value="Genomic_DNA"/>
</dbReference>
<evidence type="ECO:0000313" key="3">
    <source>
        <dbReference type="EMBL" id="MBO1832745.1"/>
    </source>
</evidence>
<reference evidence="1" key="2">
    <citation type="journal article" date="2017" name="Genome Announc.">
        <title>High-Quality Draft Genome Sequence of Burkholderia contaminans CH-1, a Gram-Negative Bacterium That Metabolizes 2-Azahypoxanthine, a Plant Growth-Regulating Compound.</title>
        <authorList>
            <person name="Choi J.-H."/>
            <person name="Sugiura H."/>
            <person name="Moriuchi R."/>
            <person name="Kawagishi H."/>
            <person name="Dohra H."/>
        </authorList>
    </citation>
    <scope>NUCLEOTIDE SEQUENCE</scope>
    <source>
        <strain evidence="1">CH-1</strain>
        <plasmid evidence="1">pBC453</plasmid>
    </source>
</reference>
<dbReference type="Proteomes" id="UP000664048">
    <property type="component" value="Unassembled WGS sequence"/>
</dbReference>